<dbReference type="PATRIC" id="fig|33051.5.peg.1799"/>
<dbReference type="AlphaFoldDB" id="A0A147JAP7"/>
<sequence>MGTIGRELVIKLEAAGFDPRTICSRLRLVTISALAGADAGSIDANKAELGHLCAQNDQIDSAWLALEADAHALIERRGRRDMTAIVQCLRARQITLAKLFPDDVAPLAASIRHAPYVWAKLVTWNCLAAAGPQFYEIDDLVASIEPAISAGSVGMEASLGGGMMLRGGESGMLSAELAIVAALDIAARCDREAADAVISRIFNLLTRYNSDFVRRAQTLIDQEGWNVFIEREPRTFKGFDLGGDWDRAQLRGDRFILSALAGDQIEEAEFDEFTRLLNLSALVQMSGDSDVIDRARSDSRSDVRDIAKARFQELALATPEALDAFLTDIESAKVAS</sequence>
<evidence type="ECO:0000313" key="1">
    <source>
        <dbReference type="EMBL" id="KTW15609.1"/>
    </source>
</evidence>
<accession>A0A147JAP7</accession>
<dbReference type="Proteomes" id="UP000074410">
    <property type="component" value="Unassembled WGS sequence"/>
</dbReference>
<protein>
    <submittedName>
        <fullName evidence="1">Uncharacterized protein</fullName>
    </submittedName>
</protein>
<organism evidence="1 2">
    <name type="scientific">Sphingomonas sanguinis</name>
    <dbReference type="NCBI Taxonomy" id="33051"/>
    <lineage>
        <taxon>Bacteria</taxon>
        <taxon>Pseudomonadati</taxon>
        <taxon>Pseudomonadota</taxon>
        <taxon>Alphaproteobacteria</taxon>
        <taxon>Sphingomonadales</taxon>
        <taxon>Sphingomonadaceae</taxon>
        <taxon>Sphingomonas</taxon>
    </lineage>
</organism>
<name>A0A147JAP7_9SPHN</name>
<comment type="caution">
    <text evidence="1">The sequence shown here is derived from an EMBL/GenBank/DDBJ whole genome shotgun (WGS) entry which is preliminary data.</text>
</comment>
<evidence type="ECO:0000313" key="2">
    <source>
        <dbReference type="Proteomes" id="UP000074410"/>
    </source>
</evidence>
<dbReference type="EMBL" id="LDTC01000029">
    <property type="protein sequence ID" value="KTW15609.1"/>
    <property type="molecule type" value="Genomic_DNA"/>
</dbReference>
<proteinExistence type="predicted"/>
<reference evidence="1 2" key="1">
    <citation type="journal article" date="2016" name="Front. Microbiol.">
        <title>Genomic Resource of Rice Seed Associated Bacteria.</title>
        <authorList>
            <person name="Midha S."/>
            <person name="Bansal K."/>
            <person name="Sharma S."/>
            <person name="Kumar N."/>
            <person name="Patil P.P."/>
            <person name="Chaudhry V."/>
            <person name="Patil P.B."/>
        </authorList>
    </citation>
    <scope>NUCLEOTIDE SEQUENCE [LARGE SCALE GENOMIC DNA]</scope>
    <source>
        <strain evidence="1 2">NS258</strain>
    </source>
</reference>
<gene>
    <name evidence="1" type="ORF">NS258_05060</name>
</gene>
<dbReference type="RefSeq" id="WP_058716049.1">
    <property type="nucleotide sequence ID" value="NZ_LDTC01000029.1"/>
</dbReference>